<evidence type="ECO:0000256" key="1">
    <source>
        <dbReference type="SAM" id="MobiDB-lite"/>
    </source>
</evidence>
<evidence type="ECO:0000313" key="3">
    <source>
        <dbReference type="Proteomes" id="UP000499080"/>
    </source>
</evidence>
<comment type="caution">
    <text evidence="2">The sequence shown here is derived from an EMBL/GenBank/DDBJ whole genome shotgun (WGS) entry which is preliminary data.</text>
</comment>
<reference evidence="2 3" key="1">
    <citation type="journal article" date="2019" name="Sci. Rep.">
        <title>Orb-weaving spider Araneus ventricosus genome elucidates the spidroin gene catalogue.</title>
        <authorList>
            <person name="Kono N."/>
            <person name="Nakamura H."/>
            <person name="Ohtoshi R."/>
            <person name="Moran D.A.P."/>
            <person name="Shinohara A."/>
            <person name="Yoshida Y."/>
            <person name="Fujiwara M."/>
            <person name="Mori M."/>
            <person name="Tomita M."/>
            <person name="Arakawa K."/>
        </authorList>
    </citation>
    <scope>NUCLEOTIDE SEQUENCE [LARGE SCALE GENOMIC DNA]</scope>
</reference>
<dbReference type="AlphaFoldDB" id="A0A4Y2QVP5"/>
<evidence type="ECO:0000313" key="2">
    <source>
        <dbReference type="EMBL" id="GBN67205.1"/>
    </source>
</evidence>
<dbReference type="Proteomes" id="UP000499080">
    <property type="component" value="Unassembled WGS sequence"/>
</dbReference>
<protein>
    <submittedName>
        <fullName evidence="2">Uncharacterized protein</fullName>
    </submittedName>
</protein>
<accession>A0A4Y2QVP5</accession>
<name>A0A4Y2QVP5_ARAVE</name>
<dbReference type="EMBL" id="BGPR01014906">
    <property type="protein sequence ID" value="GBN67205.1"/>
    <property type="molecule type" value="Genomic_DNA"/>
</dbReference>
<feature type="region of interest" description="Disordered" evidence="1">
    <location>
        <begin position="1"/>
        <end position="32"/>
    </location>
</feature>
<proteinExistence type="predicted"/>
<keyword evidence="3" id="KW-1185">Reference proteome</keyword>
<sequence length="114" mass="13021">MPAVWVSPHASIWKDKKKGKEGREKETDVETPTSAFSTMRTLSVLVFAALQRRAASNRVGNSSSRILTSLMAFMESLISSRSKENRQFSFLLADRLSLLLLRRNFFRSAYMRAF</sequence>
<gene>
    <name evidence="2" type="ORF">AVEN_223018_1</name>
</gene>
<organism evidence="2 3">
    <name type="scientific">Araneus ventricosus</name>
    <name type="common">Orbweaver spider</name>
    <name type="synonym">Epeira ventricosa</name>
    <dbReference type="NCBI Taxonomy" id="182803"/>
    <lineage>
        <taxon>Eukaryota</taxon>
        <taxon>Metazoa</taxon>
        <taxon>Ecdysozoa</taxon>
        <taxon>Arthropoda</taxon>
        <taxon>Chelicerata</taxon>
        <taxon>Arachnida</taxon>
        <taxon>Araneae</taxon>
        <taxon>Araneomorphae</taxon>
        <taxon>Entelegynae</taxon>
        <taxon>Araneoidea</taxon>
        <taxon>Araneidae</taxon>
        <taxon>Araneus</taxon>
    </lineage>
</organism>